<evidence type="ECO:0000313" key="2">
    <source>
        <dbReference type="EMBL" id="MDA3731407.1"/>
    </source>
</evidence>
<protein>
    <submittedName>
        <fullName evidence="2">YodL domain-containing protein</fullName>
    </submittedName>
</protein>
<proteinExistence type="predicted"/>
<evidence type="ECO:0000313" key="3">
    <source>
        <dbReference type="Proteomes" id="UP001169242"/>
    </source>
</evidence>
<keyword evidence="3" id="KW-1185">Reference proteome</keyword>
<accession>A0AA42DLP6</accession>
<organism evidence="2 3">
    <name type="scientific">Holtiella tumoricola</name>
    <dbReference type="NCBI Taxonomy" id="3018743"/>
    <lineage>
        <taxon>Bacteria</taxon>
        <taxon>Bacillati</taxon>
        <taxon>Bacillota</taxon>
        <taxon>Clostridia</taxon>
        <taxon>Lachnospirales</taxon>
        <taxon>Cellulosilyticaceae</taxon>
        <taxon>Holtiella</taxon>
    </lineage>
</organism>
<dbReference type="Proteomes" id="UP001169242">
    <property type="component" value="Unassembled WGS sequence"/>
</dbReference>
<evidence type="ECO:0000259" key="1">
    <source>
        <dbReference type="Pfam" id="PF14191"/>
    </source>
</evidence>
<reference evidence="2" key="1">
    <citation type="journal article" date="2023" name="Int. J. Syst. Evol. Microbiol.">
        <title>&lt;i&gt;Holtiella tumoricola&lt;/i&gt; gen. nov. sp. nov., isolated from a human clinical sample.</title>
        <authorList>
            <person name="Allen-Vercoe E."/>
            <person name="Daigneault M.C."/>
            <person name="Vancuren S.J."/>
            <person name="Cochrane K."/>
            <person name="O'Neal L.L."/>
            <person name="Sankaranarayanan K."/>
            <person name="Lawson P.A."/>
        </authorList>
    </citation>
    <scope>NUCLEOTIDE SEQUENCE</scope>
    <source>
        <strain evidence="2">CC70A</strain>
    </source>
</reference>
<gene>
    <name evidence="2" type="ORF">PBV87_07950</name>
</gene>
<dbReference type="InterPro" id="IPR025923">
    <property type="entry name" value="YodL-like_dom"/>
</dbReference>
<name>A0AA42DLP6_9FIRM</name>
<comment type="caution">
    <text evidence="2">The sequence shown here is derived from an EMBL/GenBank/DDBJ whole genome shotgun (WGS) entry which is preliminary data.</text>
</comment>
<dbReference type="RefSeq" id="WP_271011792.1">
    <property type="nucleotide sequence ID" value="NZ_JAQIFT010000033.1"/>
</dbReference>
<sequence length="187" mass="21830">MESIKLKNSIIHYYGSPSGYLKDGKATVDTMFECEELKDWCKNRQYAVTFADGIFDRLARKENLLDSQENEISLKNVRIWQLNADSDFSMRFISFDEFEKKFGEPSKDHYGVIYDGNLSTNNLDEIYEICNLNHPTGYKGHSLSMSDVVELYDENGSEFHYVDRFGFQQIDFEPSEQTQGFEMKKEL</sequence>
<dbReference type="AlphaFoldDB" id="A0AA42DLP6"/>
<feature type="domain" description="YodL-like" evidence="1">
    <location>
        <begin position="76"/>
        <end position="172"/>
    </location>
</feature>
<dbReference type="Pfam" id="PF14191">
    <property type="entry name" value="YodL"/>
    <property type="match status" value="1"/>
</dbReference>
<dbReference type="EMBL" id="JAQIFT010000033">
    <property type="protein sequence ID" value="MDA3731407.1"/>
    <property type="molecule type" value="Genomic_DNA"/>
</dbReference>